<evidence type="ECO:0000256" key="2">
    <source>
        <dbReference type="ARBA" id="ARBA00023125"/>
    </source>
</evidence>
<dbReference type="FunFam" id="1.10.10.60:FF:000439">
    <property type="entry name" value="Cramped chromatin regulator homolog 1"/>
    <property type="match status" value="1"/>
</dbReference>
<feature type="region of interest" description="Disordered" evidence="8">
    <location>
        <begin position="768"/>
        <end position="808"/>
    </location>
</feature>
<gene>
    <name evidence="10" type="ORF">COCON_G00030470</name>
</gene>
<dbReference type="GO" id="GO:0003677">
    <property type="term" value="F:DNA binding"/>
    <property type="evidence" value="ECO:0007669"/>
    <property type="project" value="UniProtKB-KW"/>
</dbReference>
<reference evidence="10" key="1">
    <citation type="journal article" date="2023" name="Science">
        <title>Genome structures resolve the early diversification of teleost fishes.</title>
        <authorList>
            <person name="Parey E."/>
            <person name="Louis A."/>
            <person name="Montfort J."/>
            <person name="Bouchez O."/>
            <person name="Roques C."/>
            <person name="Iampietro C."/>
            <person name="Lluch J."/>
            <person name="Castinel A."/>
            <person name="Donnadieu C."/>
            <person name="Desvignes T."/>
            <person name="Floi Bucao C."/>
            <person name="Jouanno E."/>
            <person name="Wen M."/>
            <person name="Mejri S."/>
            <person name="Dirks R."/>
            <person name="Jansen H."/>
            <person name="Henkel C."/>
            <person name="Chen W.J."/>
            <person name="Zahm M."/>
            <person name="Cabau C."/>
            <person name="Klopp C."/>
            <person name="Thompson A.W."/>
            <person name="Robinson-Rechavi M."/>
            <person name="Braasch I."/>
            <person name="Lecointre G."/>
            <person name="Bobe J."/>
            <person name="Postlethwait J.H."/>
            <person name="Berthelot C."/>
            <person name="Roest Crollius H."/>
            <person name="Guiguen Y."/>
        </authorList>
    </citation>
    <scope>NUCLEOTIDE SEQUENCE</scope>
    <source>
        <strain evidence="10">Concon-B</strain>
    </source>
</reference>
<keyword evidence="11" id="KW-1185">Reference proteome</keyword>
<evidence type="ECO:0000256" key="3">
    <source>
        <dbReference type="ARBA" id="ARBA00023242"/>
    </source>
</evidence>
<dbReference type="GO" id="GO:0007389">
    <property type="term" value="P:pattern specification process"/>
    <property type="evidence" value="ECO:0007669"/>
    <property type="project" value="TreeGrafter"/>
</dbReference>
<feature type="region of interest" description="Disordered" evidence="8">
    <location>
        <begin position="480"/>
        <end position="695"/>
    </location>
</feature>
<dbReference type="OrthoDB" id="515799at2759"/>
<keyword evidence="2" id="KW-0238">DNA-binding</keyword>
<dbReference type="Gene3D" id="1.10.10.60">
    <property type="entry name" value="Homeodomain-like"/>
    <property type="match status" value="1"/>
</dbReference>
<protein>
    <recommendedName>
        <fullName evidence="5">Protein cramped-like</fullName>
    </recommendedName>
    <alternativeName>
        <fullName evidence="7">Cramped chromatin regulator homolog 1</fullName>
    </alternativeName>
    <alternativeName>
        <fullName evidence="6">Hematological and neurological expressed 1-like protein</fullName>
    </alternativeName>
</protein>
<name>A0A9Q1DYM7_CONCO</name>
<dbReference type="PANTHER" id="PTHR21677:SF1">
    <property type="entry name" value="PROTEIN CRAMPED-LIKE"/>
    <property type="match status" value="1"/>
</dbReference>
<dbReference type="EMBL" id="JAFJMO010000002">
    <property type="protein sequence ID" value="KAJ8284197.1"/>
    <property type="molecule type" value="Genomic_DNA"/>
</dbReference>
<comment type="caution">
    <text evidence="10">The sequence shown here is derived from an EMBL/GenBank/DDBJ whole genome shotgun (WGS) entry which is preliminary data.</text>
</comment>
<feature type="compositionally biased region" description="Polar residues" evidence="8">
    <location>
        <begin position="94"/>
        <end position="104"/>
    </location>
</feature>
<dbReference type="PROSITE" id="PS51293">
    <property type="entry name" value="SANT"/>
    <property type="match status" value="1"/>
</dbReference>
<feature type="region of interest" description="Disordered" evidence="8">
    <location>
        <begin position="1135"/>
        <end position="1170"/>
    </location>
</feature>
<dbReference type="GO" id="GO:0003682">
    <property type="term" value="F:chromatin binding"/>
    <property type="evidence" value="ECO:0007669"/>
    <property type="project" value="InterPro"/>
</dbReference>
<dbReference type="PANTHER" id="PTHR21677">
    <property type="entry name" value="CRAMPED PROTEIN"/>
    <property type="match status" value="1"/>
</dbReference>
<feature type="compositionally biased region" description="Pro residues" evidence="8">
    <location>
        <begin position="637"/>
        <end position="648"/>
    </location>
</feature>
<feature type="compositionally biased region" description="Acidic residues" evidence="8">
    <location>
        <begin position="41"/>
        <end position="51"/>
    </location>
</feature>
<proteinExistence type="inferred from homology"/>
<evidence type="ECO:0000256" key="5">
    <source>
        <dbReference type="ARBA" id="ARBA00074058"/>
    </source>
</evidence>
<evidence type="ECO:0000256" key="7">
    <source>
        <dbReference type="ARBA" id="ARBA00081828"/>
    </source>
</evidence>
<keyword evidence="1" id="KW-0597">Phosphoprotein</keyword>
<feature type="compositionally biased region" description="Low complexity" evidence="8">
    <location>
        <begin position="63"/>
        <end position="93"/>
    </location>
</feature>
<comment type="similarity">
    <text evidence="4">Belongs to the cramped family.</text>
</comment>
<dbReference type="GO" id="GO:0005634">
    <property type="term" value="C:nucleus"/>
    <property type="evidence" value="ECO:0007669"/>
    <property type="project" value="TreeGrafter"/>
</dbReference>
<feature type="region of interest" description="Disordered" evidence="8">
    <location>
        <begin position="1202"/>
        <end position="1231"/>
    </location>
</feature>
<evidence type="ECO:0000256" key="6">
    <source>
        <dbReference type="ARBA" id="ARBA00076971"/>
    </source>
</evidence>
<feature type="region of interest" description="Disordered" evidence="8">
    <location>
        <begin position="1254"/>
        <end position="1288"/>
    </location>
</feature>
<dbReference type="InterPro" id="IPR055315">
    <property type="entry name" value="Cramped-like"/>
</dbReference>
<sequence length="1313" mass="139846">MVRRKKTPSAPEEHQNGMTVKQGDGSGDEGVKKLSRKLEGCEEEESADQGSEESNTKRNGDEIPNPSSTGSSSSAPIPSTSSSNPPGPNVSSNQDTSTPVPQSQDQHHFLRSSVRPPSKRLRKDPIASAINGHSGVKGKGTENGPPAPAGCAQSGSPGGSSGGASKSGPRSLGAGEKDEAGSSQKKVRRQWESWSTEDKNTFFQGLYEHGKDFEAIQNNIALKYKKKGKPASMVKNKEQVRHFYYRTWHKISKYIDFSNAYSRVLKKSSQELYGLICYAELRKKVGGLMDDKNVAKLNELIQHGATTVRSKGRNLRIKVPMCRALKKLCDPDGVSDEEDQKPVRLPLKVPMELQPRSNHSWARVQSLAHNPRLRMMVELHRKVSSLIEFLKQKWAIQDHRIWKSLEERDALEGQQHSPWGQEREELFLYPAESSTLTPLPGVARVVHSKAFCTVHWLESGKCRSGGRDLPAAHMLGIQAAPRGLGKQGRAGGAEVRRAEGPAPEAADDASTGKADDKAPGSLNPPNPPQNSLAALPPHAPGQKEGSAPGLTEGAPPLPQLERRSGPGEESTGGSSGTGDASGPGLASRVKEGPCTEVVLSPKNDPPDSSGDGGGGCAEDRTKGSGLSLEGPADVSESPPPPVPAPPPGDTCTKEDRPPEDPGGPEAGRGSRRAGGKEDAGAASGRPPQQIREEGWCARSTENVTLAELYLMLGKPGKLQLEYEWLPVSQEEGRPHPSPRPRPNTHRVLRCLLRLVSSEVNPKPAAELCSTATSPLKPGSEEQSVTPPGKSMTLGVRSPSCGRHQGSIRGGIRNLPRSLLASGDTDSSLFAVPTTLPPNSRHGKMFSPNKEAELAFRQQLHSFSMQSDLFLPKQRKVRNRHLRKPLVVQRTLLPRTTGDSSQHVCSFSILSNSSIAGTGSFRPLQPSMQATSRPVLPKATPQTSATASQLSSAIDLAAKSAGIIPGSPSHEPEGPGAVGLLLAPDAVTPEPKRDHLPQTPAAVVPAEVTLDNGLSPLSPAGDTDTLLSPPSVASLLDISLPGPPEEALSQGETATHISDSIIELAINSSTHSYGDSSSLSPAKLNGSEGPRSLPSPACSPQRSWIASPSHDPQWYPNESSDSTLSCLLSSLISPEKGRKMLTPSGPSSGTSLLGPSLLDSSSRDSFHSRGLPDVGEVDSQLACMMSESSVDYIARFNDLAHELSVSEPPPPPSARARRQGRDWREGGGERSLPFRTRLSNVHAVEHLDAMGAGLSVCSRGERETERTPSSTRRPAPVLRGRPSVPSLRVPLCAPLRPSAVTVSVTGTARGRRSH</sequence>
<dbReference type="SMART" id="SM00717">
    <property type="entry name" value="SANT"/>
    <property type="match status" value="1"/>
</dbReference>
<feature type="compositionally biased region" description="Basic and acidic residues" evidence="8">
    <location>
        <begin position="1218"/>
        <end position="1227"/>
    </location>
</feature>
<feature type="compositionally biased region" description="Low complexity" evidence="8">
    <location>
        <begin position="1266"/>
        <end position="1275"/>
    </location>
</feature>
<accession>A0A9Q1DYM7</accession>
<evidence type="ECO:0000256" key="4">
    <source>
        <dbReference type="ARBA" id="ARBA00061503"/>
    </source>
</evidence>
<evidence type="ECO:0000256" key="8">
    <source>
        <dbReference type="SAM" id="MobiDB-lite"/>
    </source>
</evidence>
<evidence type="ECO:0000313" key="10">
    <source>
        <dbReference type="EMBL" id="KAJ8284197.1"/>
    </source>
</evidence>
<keyword evidence="3" id="KW-0539">Nucleus</keyword>
<feature type="region of interest" description="Disordered" evidence="8">
    <location>
        <begin position="1071"/>
        <end position="1118"/>
    </location>
</feature>
<evidence type="ECO:0000313" key="11">
    <source>
        <dbReference type="Proteomes" id="UP001152803"/>
    </source>
</evidence>
<dbReference type="InterPro" id="IPR001005">
    <property type="entry name" value="SANT/Myb"/>
</dbReference>
<dbReference type="InterPro" id="IPR017884">
    <property type="entry name" value="SANT_dom"/>
</dbReference>
<evidence type="ECO:0000256" key="1">
    <source>
        <dbReference type="ARBA" id="ARBA00022553"/>
    </source>
</evidence>
<feature type="region of interest" description="Disordered" evidence="8">
    <location>
        <begin position="1"/>
        <end position="192"/>
    </location>
</feature>
<feature type="compositionally biased region" description="Basic and acidic residues" evidence="8">
    <location>
        <begin position="29"/>
        <end position="40"/>
    </location>
</feature>
<dbReference type="Proteomes" id="UP001152803">
    <property type="component" value="Unassembled WGS sequence"/>
</dbReference>
<organism evidence="10 11">
    <name type="scientific">Conger conger</name>
    <name type="common">Conger eel</name>
    <name type="synonym">Muraena conger</name>
    <dbReference type="NCBI Taxonomy" id="82655"/>
    <lineage>
        <taxon>Eukaryota</taxon>
        <taxon>Metazoa</taxon>
        <taxon>Chordata</taxon>
        <taxon>Craniata</taxon>
        <taxon>Vertebrata</taxon>
        <taxon>Euteleostomi</taxon>
        <taxon>Actinopterygii</taxon>
        <taxon>Neopterygii</taxon>
        <taxon>Teleostei</taxon>
        <taxon>Anguilliformes</taxon>
        <taxon>Congridae</taxon>
        <taxon>Conger</taxon>
    </lineage>
</organism>
<feature type="compositionally biased region" description="Low complexity" evidence="8">
    <location>
        <begin position="1140"/>
        <end position="1159"/>
    </location>
</feature>
<feature type="region of interest" description="Disordered" evidence="8">
    <location>
        <begin position="926"/>
        <end position="946"/>
    </location>
</feature>
<feature type="domain" description="SANT" evidence="9">
    <location>
        <begin position="192"/>
        <end position="252"/>
    </location>
</feature>
<evidence type="ECO:0000259" key="9">
    <source>
        <dbReference type="PROSITE" id="PS51293"/>
    </source>
</evidence>